<dbReference type="PIRSF" id="PIRSF016821">
    <property type="entry name" value="HSP15"/>
    <property type="match status" value="1"/>
</dbReference>
<evidence type="ECO:0000256" key="2">
    <source>
        <dbReference type="ARBA" id="ARBA00022884"/>
    </source>
</evidence>
<protein>
    <submittedName>
        <fullName evidence="6">Ribosome-associated heat shock protein implicated in the recycling of the 50S subunit (S4 paralog)</fullName>
    </submittedName>
</protein>
<evidence type="ECO:0000256" key="4">
    <source>
        <dbReference type="SAM" id="MobiDB-lite"/>
    </source>
</evidence>
<dbReference type="SMART" id="SM00363">
    <property type="entry name" value="S4"/>
    <property type="match status" value="1"/>
</dbReference>
<evidence type="ECO:0000313" key="6">
    <source>
        <dbReference type="EMBL" id="VAW83562.1"/>
    </source>
</evidence>
<dbReference type="GO" id="GO:0003727">
    <property type="term" value="F:single-stranded RNA binding"/>
    <property type="evidence" value="ECO:0007669"/>
    <property type="project" value="InterPro"/>
</dbReference>
<dbReference type="Gene3D" id="3.10.290.10">
    <property type="entry name" value="RNA-binding S4 domain"/>
    <property type="match status" value="1"/>
</dbReference>
<dbReference type="PROSITE" id="PS50889">
    <property type="entry name" value="S4"/>
    <property type="match status" value="1"/>
</dbReference>
<dbReference type="InterPro" id="IPR036986">
    <property type="entry name" value="S4_RNA-bd_sf"/>
</dbReference>
<dbReference type="Pfam" id="PF01479">
    <property type="entry name" value="S4"/>
    <property type="match status" value="1"/>
</dbReference>
<dbReference type="GO" id="GO:0034605">
    <property type="term" value="P:cellular response to heat"/>
    <property type="evidence" value="ECO:0007669"/>
    <property type="project" value="InterPro"/>
</dbReference>
<dbReference type="InterPro" id="IPR002942">
    <property type="entry name" value="S4_RNA-bd"/>
</dbReference>
<reference evidence="6" key="1">
    <citation type="submission" date="2018-06" db="EMBL/GenBank/DDBJ databases">
        <authorList>
            <person name="Zhirakovskaya E."/>
        </authorList>
    </citation>
    <scope>NUCLEOTIDE SEQUENCE</scope>
</reference>
<gene>
    <name evidence="6" type="ORF">MNBD_GAMMA14-618</name>
</gene>
<evidence type="ECO:0000259" key="5">
    <source>
        <dbReference type="SMART" id="SM00363"/>
    </source>
</evidence>
<comment type="similarity">
    <text evidence="1">Belongs to the HSP15 family.</text>
</comment>
<keyword evidence="2" id="KW-0694">RNA-binding</keyword>
<dbReference type="GO" id="GO:0043023">
    <property type="term" value="F:ribosomal large subunit binding"/>
    <property type="evidence" value="ECO:0007669"/>
    <property type="project" value="InterPro"/>
</dbReference>
<dbReference type="InterPro" id="IPR025708">
    <property type="entry name" value="HSP15"/>
</dbReference>
<name>A0A3B0Z7P1_9ZZZZ</name>
<dbReference type="EMBL" id="UOFM01000560">
    <property type="protein sequence ID" value="VAW83562.1"/>
    <property type="molecule type" value="Genomic_DNA"/>
</dbReference>
<dbReference type="GO" id="GO:0003677">
    <property type="term" value="F:DNA binding"/>
    <property type="evidence" value="ECO:0007669"/>
    <property type="project" value="UniProtKB-KW"/>
</dbReference>
<keyword evidence="3" id="KW-0238">DNA-binding</keyword>
<feature type="region of interest" description="Disordered" evidence="4">
    <location>
        <begin position="101"/>
        <end position="125"/>
    </location>
</feature>
<dbReference type="CDD" id="cd00165">
    <property type="entry name" value="S4"/>
    <property type="match status" value="1"/>
</dbReference>
<keyword evidence="6" id="KW-0346">Stress response</keyword>
<dbReference type="AlphaFoldDB" id="A0A3B0Z7P1"/>
<dbReference type="SUPFAM" id="SSF55174">
    <property type="entry name" value="Alpha-L RNA-binding motif"/>
    <property type="match status" value="1"/>
</dbReference>
<feature type="domain" description="RNA-binding S4" evidence="5">
    <location>
        <begin position="5"/>
        <end position="66"/>
    </location>
</feature>
<feature type="compositionally biased region" description="Basic residues" evidence="4">
    <location>
        <begin position="114"/>
        <end position="125"/>
    </location>
</feature>
<evidence type="ECO:0000256" key="1">
    <source>
        <dbReference type="ARBA" id="ARBA00008396"/>
    </source>
</evidence>
<accession>A0A3B0Z7P1</accession>
<organism evidence="6">
    <name type="scientific">hydrothermal vent metagenome</name>
    <dbReference type="NCBI Taxonomy" id="652676"/>
    <lineage>
        <taxon>unclassified sequences</taxon>
        <taxon>metagenomes</taxon>
        <taxon>ecological metagenomes</taxon>
    </lineage>
</organism>
<sequence length="125" mass="14108">MSEPVRIDKWLWAARFYKTRSIAAHAVSGGKVQLGGARVKPARMVKVGDSLDIHRNGLTWQIEVLILSARRGPASVAQTLYRESEESILKREAVTEQFQLASASTPRPLSKPDKKSRRQLRSLKW</sequence>
<evidence type="ECO:0000256" key="3">
    <source>
        <dbReference type="ARBA" id="ARBA00023125"/>
    </source>
</evidence>
<proteinExistence type="inferred from homology"/>